<evidence type="ECO:0000259" key="8">
    <source>
        <dbReference type="PROSITE" id="PS50059"/>
    </source>
</evidence>
<keyword evidence="4 5" id="KW-0413">Isomerase</keyword>
<feature type="chain" id="PRO_5047278423" description="Peptidyl-prolyl cis-trans isomerase" evidence="7">
    <location>
        <begin position="23"/>
        <end position="154"/>
    </location>
</feature>
<gene>
    <name evidence="9" type="ORF">LEM8419_00919</name>
</gene>
<proteinExistence type="inferred from homology"/>
<dbReference type="EC" id="5.2.1.8" evidence="6"/>
<dbReference type="InterPro" id="IPR046357">
    <property type="entry name" value="PPIase_dom_sf"/>
</dbReference>
<keyword evidence="3 5" id="KW-0697">Rotamase</keyword>
<organism evidence="9 10">
    <name type="scientific">Neolewinella maritima</name>
    <dbReference type="NCBI Taxonomy" id="1383882"/>
    <lineage>
        <taxon>Bacteria</taxon>
        <taxon>Pseudomonadati</taxon>
        <taxon>Bacteroidota</taxon>
        <taxon>Saprospiria</taxon>
        <taxon>Saprospirales</taxon>
        <taxon>Lewinellaceae</taxon>
        <taxon>Neolewinella</taxon>
    </lineage>
</organism>
<feature type="signal peptide" evidence="7">
    <location>
        <begin position="1"/>
        <end position="22"/>
    </location>
</feature>
<evidence type="ECO:0000256" key="3">
    <source>
        <dbReference type="ARBA" id="ARBA00023110"/>
    </source>
</evidence>
<dbReference type="PROSITE" id="PS51257">
    <property type="entry name" value="PROKAR_LIPOPROTEIN"/>
    <property type="match status" value="1"/>
</dbReference>
<comment type="similarity">
    <text evidence="2 6">Belongs to the FKBP-type PPIase family.</text>
</comment>
<keyword evidence="7" id="KW-0732">Signal</keyword>
<dbReference type="Pfam" id="PF00254">
    <property type="entry name" value="FKBP_C"/>
    <property type="match status" value="1"/>
</dbReference>
<dbReference type="PANTHER" id="PTHR43811:SF19">
    <property type="entry name" value="39 KDA FK506-BINDING NUCLEAR PROTEIN"/>
    <property type="match status" value="1"/>
</dbReference>
<evidence type="ECO:0000256" key="6">
    <source>
        <dbReference type="RuleBase" id="RU003915"/>
    </source>
</evidence>
<dbReference type="Proteomes" id="UP000837803">
    <property type="component" value="Unassembled WGS sequence"/>
</dbReference>
<dbReference type="PROSITE" id="PS50059">
    <property type="entry name" value="FKBP_PPIASE"/>
    <property type="match status" value="1"/>
</dbReference>
<evidence type="ECO:0000256" key="4">
    <source>
        <dbReference type="ARBA" id="ARBA00023235"/>
    </source>
</evidence>
<comment type="catalytic activity">
    <reaction evidence="1 5 6">
        <text>[protein]-peptidylproline (omega=180) = [protein]-peptidylproline (omega=0)</text>
        <dbReference type="Rhea" id="RHEA:16237"/>
        <dbReference type="Rhea" id="RHEA-COMP:10747"/>
        <dbReference type="Rhea" id="RHEA-COMP:10748"/>
        <dbReference type="ChEBI" id="CHEBI:83833"/>
        <dbReference type="ChEBI" id="CHEBI:83834"/>
        <dbReference type="EC" id="5.2.1.8"/>
    </reaction>
</comment>
<reference evidence="9" key="1">
    <citation type="submission" date="2021-12" db="EMBL/GenBank/DDBJ databases">
        <authorList>
            <person name="Rodrigo-Torres L."/>
            <person name="Arahal R. D."/>
            <person name="Lucena T."/>
        </authorList>
    </citation>
    <scope>NUCLEOTIDE SEQUENCE</scope>
    <source>
        <strain evidence="9">CECT 8419</strain>
    </source>
</reference>
<sequence length="154" mass="16828">MLRVSYVFFALMLLLLSVGCGEDEDDCLNSEMTLEEYRIANSIQATEGTGGLFYVILEPGEALRPSPTSQVVVTYRGYTTEDETFDETPSNTTRTFQLNSLIAGWQQGIPLVGTGGKIQLFVPSALAYGPNQAGNICPNTDLIFDIELVGFNDQ</sequence>
<evidence type="ECO:0000256" key="7">
    <source>
        <dbReference type="SAM" id="SignalP"/>
    </source>
</evidence>
<dbReference type="PANTHER" id="PTHR43811">
    <property type="entry name" value="FKBP-TYPE PEPTIDYL-PROLYL CIS-TRANS ISOMERASE FKPA"/>
    <property type="match status" value="1"/>
</dbReference>
<evidence type="ECO:0000256" key="1">
    <source>
        <dbReference type="ARBA" id="ARBA00000971"/>
    </source>
</evidence>
<dbReference type="SUPFAM" id="SSF54534">
    <property type="entry name" value="FKBP-like"/>
    <property type="match status" value="1"/>
</dbReference>
<keyword evidence="10" id="KW-1185">Reference proteome</keyword>
<dbReference type="RefSeq" id="WP_238749815.1">
    <property type="nucleotide sequence ID" value="NZ_CAKLPZ010000001.1"/>
</dbReference>
<evidence type="ECO:0000256" key="2">
    <source>
        <dbReference type="ARBA" id="ARBA00006577"/>
    </source>
</evidence>
<dbReference type="Gene3D" id="3.10.50.40">
    <property type="match status" value="1"/>
</dbReference>
<feature type="domain" description="PPIase FKBP-type" evidence="8">
    <location>
        <begin position="68"/>
        <end position="152"/>
    </location>
</feature>
<comment type="caution">
    <text evidence="9">The sequence shown here is derived from an EMBL/GenBank/DDBJ whole genome shotgun (WGS) entry which is preliminary data.</text>
</comment>
<dbReference type="EMBL" id="CAKLPZ010000001">
    <property type="protein sequence ID" value="CAH0999619.1"/>
    <property type="molecule type" value="Genomic_DNA"/>
</dbReference>
<protein>
    <recommendedName>
        <fullName evidence="6">Peptidyl-prolyl cis-trans isomerase</fullName>
        <ecNumber evidence="6">5.2.1.8</ecNumber>
    </recommendedName>
</protein>
<name>A0ABN8F030_9BACT</name>
<evidence type="ECO:0000256" key="5">
    <source>
        <dbReference type="PROSITE-ProRule" id="PRU00277"/>
    </source>
</evidence>
<evidence type="ECO:0000313" key="10">
    <source>
        <dbReference type="Proteomes" id="UP000837803"/>
    </source>
</evidence>
<evidence type="ECO:0000313" key="9">
    <source>
        <dbReference type="EMBL" id="CAH0999619.1"/>
    </source>
</evidence>
<accession>A0ABN8F030</accession>
<dbReference type="InterPro" id="IPR001179">
    <property type="entry name" value="PPIase_FKBP_dom"/>
</dbReference>